<proteinExistence type="predicted"/>
<organism evidence="1 2">
    <name type="scientific">Hydra vulgaris</name>
    <name type="common">Hydra</name>
    <name type="synonym">Hydra attenuata</name>
    <dbReference type="NCBI Taxonomy" id="6087"/>
    <lineage>
        <taxon>Eukaryota</taxon>
        <taxon>Metazoa</taxon>
        <taxon>Cnidaria</taxon>
        <taxon>Hydrozoa</taxon>
        <taxon>Hydroidolina</taxon>
        <taxon>Anthoathecata</taxon>
        <taxon>Aplanulata</taxon>
        <taxon>Hydridae</taxon>
        <taxon>Hydra</taxon>
    </lineage>
</organism>
<evidence type="ECO:0000313" key="1">
    <source>
        <dbReference type="Proteomes" id="UP001652625"/>
    </source>
</evidence>
<dbReference type="RefSeq" id="XP_065670362.1">
    <property type="nucleotide sequence ID" value="XM_065814290.1"/>
</dbReference>
<gene>
    <name evidence="2" type="primary">LOC136088979</name>
</gene>
<dbReference type="Proteomes" id="UP001652625">
    <property type="component" value="Chromosome 12"/>
</dbReference>
<accession>A0ABM4D7R6</accession>
<name>A0ABM4D7R6_HYDVU</name>
<protein>
    <submittedName>
        <fullName evidence="2">Uncharacterized protein LOC136088979 isoform X3</fullName>
    </submittedName>
</protein>
<sequence length="162" mass="18735">MIAKSWMKNDGKCFWPPFKSSAAIHKAVTTLQPLTFDWKIYPARILYTTDFYEEAQSRLEKAADTSNIETDTEEKKGTKRKRKTAITFCVSDEDIVIGDEELYRRHYFDPSNSQRTSNVIPNIAEYSKSCVELDGKIDKKVLLLLFILISRITQGPHKFSKF</sequence>
<dbReference type="GeneID" id="136088979"/>
<keyword evidence="1" id="KW-1185">Reference proteome</keyword>
<reference evidence="2" key="1">
    <citation type="submission" date="2025-08" db="UniProtKB">
        <authorList>
            <consortium name="RefSeq"/>
        </authorList>
    </citation>
    <scope>IDENTIFICATION</scope>
</reference>
<evidence type="ECO:0000313" key="2">
    <source>
        <dbReference type="RefSeq" id="XP_065670362.1"/>
    </source>
</evidence>